<reference evidence="1 2" key="1">
    <citation type="submission" date="2024-01" db="EMBL/GenBank/DDBJ databases">
        <title>Genome assemblies of Stephania.</title>
        <authorList>
            <person name="Yang L."/>
        </authorList>
    </citation>
    <scope>NUCLEOTIDE SEQUENCE [LARGE SCALE GENOMIC DNA]</scope>
    <source>
        <strain evidence="1">JXDWG</strain>
        <tissue evidence="1">Leaf</tissue>
    </source>
</reference>
<gene>
    <name evidence="1" type="ORF">Scep_014347</name>
</gene>
<sequence length="109" mass="12298">MKKPLALEDPFLPDWGVKKDDSALSNKNIAWELVLKGMLPVDRVESRKIPPEGLSSLSHHTIAMGTLYLGEAVERMNYCGYMAEKLDERNASLESKLTTSKLSNARRMY</sequence>
<evidence type="ECO:0000313" key="2">
    <source>
        <dbReference type="Proteomes" id="UP001419268"/>
    </source>
</evidence>
<keyword evidence="2" id="KW-1185">Reference proteome</keyword>
<dbReference type="EMBL" id="JBBNAG010000006">
    <property type="protein sequence ID" value="KAK9125501.1"/>
    <property type="molecule type" value="Genomic_DNA"/>
</dbReference>
<name>A0AAP0P2X5_9MAGN</name>
<dbReference type="Proteomes" id="UP001419268">
    <property type="component" value="Unassembled WGS sequence"/>
</dbReference>
<organism evidence="1 2">
    <name type="scientific">Stephania cephalantha</name>
    <dbReference type="NCBI Taxonomy" id="152367"/>
    <lineage>
        <taxon>Eukaryota</taxon>
        <taxon>Viridiplantae</taxon>
        <taxon>Streptophyta</taxon>
        <taxon>Embryophyta</taxon>
        <taxon>Tracheophyta</taxon>
        <taxon>Spermatophyta</taxon>
        <taxon>Magnoliopsida</taxon>
        <taxon>Ranunculales</taxon>
        <taxon>Menispermaceae</taxon>
        <taxon>Menispermoideae</taxon>
        <taxon>Cissampelideae</taxon>
        <taxon>Stephania</taxon>
    </lineage>
</organism>
<proteinExistence type="predicted"/>
<evidence type="ECO:0000313" key="1">
    <source>
        <dbReference type="EMBL" id="KAK9125501.1"/>
    </source>
</evidence>
<protein>
    <submittedName>
        <fullName evidence="1">Uncharacterized protein</fullName>
    </submittedName>
</protein>
<comment type="caution">
    <text evidence="1">The sequence shown here is derived from an EMBL/GenBank/DDBJ whole genome shotgun (WGS) entry which is preliminary data.</text>
</comment>
<accession>A0AAP0P2X5</accession>
<dbReference type="AlphaFoldDB" id="A0AAP0P2X5"/>